<dbReference type="AlphaFoldDB" id="A0A171D4R5"/>
<evidence type="ECO:0000313" key="3">
    <source>
        <dbReference type="Proteomes" id="UP000077701"/>
    </source>
</evidence>
<dbReference type="GO" id="GO:0009231">
    <property type="term" value="P:riboflavin biosynthetic process"/>
    <property type="evidence" value="ECO:0007669"/>
    <property type="project" value="InterPro"/>
</dbReference>
<sequence>MTSQQPFTVSVFIATSLDGFIARPDGDIDWLTSRGEQAGDMGYQEFIAGIDTVVMGRATYEKALTFGAGQWPYDGRHVAVLSTRLDDGADPRITVHRDLDGLTRDLAERGTKSVYADGGQVVQSFLRAGLVHELTITTAPVLLGGGLRLFGALDGDIALVHRSTTVPGAGFVQTTYAVQDRV</sequence>
<dbReference type="RefSeq" id="WP_068897688.1">
    <property type="nucleotide sequence ID" value="NZ_BDCX01000007.1"/>
</dbReference>
<evidence type="ECO:0000313" key="2">
    <source>
        <dbReference type="EMBL" id="GAT67642.1"/>
    </source>
</evidence>
<feature type="domain" description="Bacterial bifunctional deaminase-reductase C-terminal" evidence="1">
    <location>
        <begin position="9"/>
        <end position="153"/>
    </location>
</feature>
<dbReference type="SUPFAM" id="SSF53597">
    <property type="entry name" value="Dihydrofolate reductase-like"/>
    <property type="match status" value="1"/>
</dbReference>
<dbReference type="InterPro" id="IPR024072">
    <property type="entry name" value="DHFR-like_dom_sf"/>
</dbReference>
<gene>
    <name evidence="2" type="ORF">PS9374_03300</name>
</gene>
<reference evidence="3" key="2">
    <citation type="submission" date="2016-04" db="EMBL/GenBank/DDBJ databases">
        <title>Planomonospora sphaerica JCM9374 whole genome shotgun sequence.</title>
        <authorList>
            <person name="Suzuki T."/>
            <person name="Dohra H."/>
            <person name="Kodani S."/>
        </authorList>
    </citation>
    <scope>NUCLEOTIDE SEQUENCE [LARGE SCALE GENOMIC DNA]</scope>
    <source>
        <strain evidence="3">JCM 9374</strain>
    </source>
</reference>
<dbReference type="InterPro" id="IPR050765">
    <property type="entry name" value="Riboflavin_Biosynth_HTPR"/>
</dbReference>
<proteinExistence type="predicted"/>
<protein>
    <submittedName>
        <fullName evidence="2">Deaminase reductase</fullName>
    </submittedName>
</protein>
<dbReference type="PANTHER" id="PTHR38011:SF11">
    <property type="entry name" value="2,5-DIAMINO-6-RIBOSYLAMINO-4(3H)-PYRIMIDINONE 5'-PHOSPHATE REDUCTASE"/>
    <property type="match status" value="1"/>
</dbReference>
<dbReference type="Proteomes" id="UP000077701">
    <property type="component" value="Unassembled WGS sequence"/>
</dbReference>
<keyword evidence="3" id="KW-1185">Reference proteome</keyword>
<dbReference type="STRING" id="161355.PS9374_03300"/>
<evidence type="ECO:0000259" key="1">
    <source>
        <dbReference type="Pfam" id="PF01872"/>
    </source>
</evidence>
<comment type="caution">
    <text evidence="2">The sequence shown here is derived from an EMBL/GenBank/DDBJ whole genome shotgun (WGS) entry which is preliminary data.</text>
</comment>
<dbReference type="GO" id="GO:0008703">
    <property type="term" value="F:5-amino-6-(5-phosphoribosylamino)uracil reductase activity"/>
    <property type="evidence" value="ECO:0007669"/>
    <property type="project" value="InterPro"/>
</dbReference>
<dbReference type="PANTHER" id="PTHR38011">
    <property type="entry name" value="DIHYDROFOLATE REDUCTASE FAMILY PROTEIN (AFU_ORTHOLOGUE AFUA_8G06820)"/>
    <property type="match status" value="1"/>
</dbReference>
<name>A0A171D4R5_9ACTN</name>
<dbReference type="OrthoDB" id="195113at2"/>
<dbReference type="Pfam" id="PF01872">
    <property type="entry name" value="RibD_C"/>
    <property type="match status" value="1"/>
</dbReference>
<dbReference type="EMBL" id="BDCX01000007">
    <property type="protein sequence ID" value="GAT67642.1"/>
    <property type="molecule type" value="Genomic_DNA"/>
</dbReference>
<accession>A0A171D4R5</accession>
<organism evidence="2 3">
    <name type="scientific">Planomonospora sphaerica</name>
    <dbReference type="NCBI Taxonomy" id="161355"/>
    <lineage>
        <taxon>Bacteria</taxon>
        <taxon>Bacillati</taxon>
        <taxon>Actinomycetota</taxon>
        <taxon>Actinomycetes</taxon>
        <taxon>Streptosporangiales</taxon>
        <taxon>Streptosporangiaceae</taxon>
        <taxon>Planomonospora</taxon>
    </lineage>
</organism>
<dbReference type="Gene3D" id="3.40.430.10">
    <property type="entry name" value="Dihydrofolate Reductase, subunit A"/>
    <property type="match status" value="1"/>
</dbReference>
<dbReference type="InterPro" id="IPR002734">
    <property type="entry name" value="RibDG_C"/>
</dbReference>
<reference evidence="2 3" key="1">
    <citation type="journal article" date="2016" name="Genome Announc.">
        <title>Draft Genome Sequence of Planomonospora sphaerica JCM9374, a Rare Actinomycete.</title>
        <authorList>
            <person name="Dohra H."/>
            <person name="Suzuki T."/>
            <person name="Inoue Y."/>
            <person name="Kodani S."/>
        </authorList>
    </citation>
    <scope>NUCLEOTIDE SEQUENCE [LARGE SCALE GENOMIC DNA]</scope>
    <source>
        <strain evidence="2 3">JCM 9374</strain>
    </source>
</reference>